<protein>
    <submittedName>
        <fullName evidence="2">Urease accessory protein</fullName>
    </submittedName>
</protein>
<dbReference type="Proteomes" id="UP000622017">
    <property type="component" value="Unassembled WGS sequence"/>
</dbReference>
<reference evidence="2 3" key="1">
    <citation type="submission" date="2020-08" db="EMBL/GenBank/DDBJ databases">
        <title>Hymenobacter sp.</title>
        <authorList>
            <person name="Kim M.K."/>
        </authorList>
    </citation>
    <scope>NUCLEOTIDE SEQUENCE [LARGE SCALE GENOMIC DNA]</scope>
    <source>
        <strain evidence="2 3">BT507</strain>
    </source>
</reference>
<keyword evidence="1" id="KW-0812">Transmembrane</keyword>
<dbReference type="EMBL" id="JACSCY010000028">
    <property type="protein sequence ID" value="MBC6613310.1"/>
    <property type="molecule type" value="Genomic_DNA"/>
</dbReference>
<proteinExistence type="predicted"/>
<organism evidence="2 3">
    <name type="scientific">Hymenobacter citatus</name>
    <dbReference type="NCBI Taxonomy" id="2763506"/>
    <lineage>
        <taxon>Bacteria</taxon>
        <taxon>Pseudomonadati</taxon>
        <taxon>Bacteroidota</taxon>
        <taxon>Cytophagia</taxon>
        <taxon>Cytophagales</taxon>
        <taxon>Hymenobacteraceae</taxon>
        <taxon>Hymenobacter</taxon>
    </lineage>
</organism>
<comment type="caution">
    <text evidence="2">The sequence shown here is derived from an EMBL/GenBank/DDBJ whole genome shotgun (WGS) entry which is preliminary data.</text>
</comment>
<feature type="transmembrane region" description="Helical" evidence="1">
    <location>
        <begin position="44"/>
        <end position="64"/>
    </location>
</feature>
<keyword evidence="1" id="KW-0472">Membrane</keyword>
<accession>A0ABR7MQF5</accession>
<dbReference type="PANTHER" id="PTHR33876">
    <property type="entry name" value="UNNAMED PRODUCT"/>
    <property type="match status" value="1"/>
</dbReference>
<keyword evidence="1" id="KW-1133">Transmembrane helix</keyword>
<dbReference type="RefSeq" id="WP_187321510.1">
    <property type="nucleotide sequence ID" value="NZ_JACSCY010000028.1"/>
</dbReference>
<evidence type="ECO:0000256" key="1">
    <source>
        <dbReference type="SAM" id="Phobius"/>
    </source>
</evidence>
<name>A0ABR7MQF5_9BACT</name>
<evidence type="ECO:0000313" key="3">
    <source>
        <dbReference type="Proteomes" id="UP000622017"/>
    </source>
</evidence>
<feature type="transmembrane region" description="Helical" evidence="1">
    <location>
        <begin position="143"/>
        <end position="164"/>
    </location>
</feature>
<sequence length="202" mass="21673">MQAFLPILFAFIIGIGHAFEPDHLLAVSQLVARRDSTLLAVKDGLYWGLGHTTTLVVFGGLILLGKVTFLSSGYFEAAVGVLLITMGVGRLLNKQNYTLPTLVTRNRHQLAYAIGLLHGLAGSGALVLLVMSELRDPLHSLAYILLFGLGSVVGMFGAAALMNIPFTPRMRISRVLTSSVVVVTSLLSIGYGGWMIYSNVLT</sequence>
<dbReference type="InterPro" id="IPR052776">
    <property type="entry name" value="Chloro_ReproSupport/MetalTrans"/>
</dbReference>
<feature type="transmembrane region" description="Helical" evidence="1">
    <location>
        <begin position="73"/>
        <end position="92"/>
    </location>
</feature>
<feature type="transmembrane region" description="Helical" evidence="1">
    <location>
        <begin position="112"/>
        <end position="131"/>
    </location>
</feature>
<evidence type="ECO:0000313" key="2">
    <source>
        <dbReference type="EMBL" id="MBC6613310.1"/>
    </source>
</evidence>
<feature type="transmembrane region" description="Helical" evidence="1">
    <location>
        <begin position="176"/>
        <end position="197"/>
    </location>
</feature>
<gene>
    <name evidence="2" type="ORF">H8B15_20485</name>
</gene>
<dbReference type="PANTHER" id="PTHR33876:SF4">
    <property type="entry name" value="CHLOROPLAST PROTEIN FOR GROWTH AND FERTILITY 2"/>
    <property type="match status" value="1"/>
</dbReference>
<keyword evidence="3" id="KW-1185">Reference proteome</keyword>